<comment type="caution">
    <text evidence="3">The sequence shown here is derived from an EMBL/GenBank/DDBJ whole genome shotgun (WGS) entry which is preliminary data.</text>
</comment>
<feature type="compositionally biased region" description="Low complexity" evidence="2">
    <location>
        <begin position="46"/>
        <end position="72"/>
    </location>
</feature>
<dbReference type="AlphaFoldDB" id="A0A9W9ZGC8"/>
<organism evidence="3 4">
    <name type="scientific">Desmophyllum pertusum</name>
    <dbReference type="NCBI Taxonomy" id="174260"/>
    <lineage>
        <taxon>Eukaryota</taxon>
        <taxon>Metazoa</taxon>
        <taxon>Cnidaria</taxon>
        <taxon>Anthozoa</taxon>
        <taxon>Hexacorallia</taxon>
        <taxon>Scleractinia</taxon>
        <taxon>Caryophylliina</taxon>
        <taxon>Caryophylliidae</taxon>
        <taxon>Desmophyllum</taxon>
    </lineage>
</organism>
<reference evidence="3" key="1">
    <citation type="submission" date="2023-01" db="EMBL/GenBank/DDBJ databases">
        <title>Genome assembly of the deep-sea coral Lophelia pertusa.</title>
        <authorList>
            <person name="Herrera S."/>
            <person name="Cordes E."/>
        </authorList>
    </citation>
    <scope>NUCLEOTIDE SEQUENCE</scope>
    <source>
        <strain evidence="3">USNM1676648</strain>
        <tissue evidence="3">Polyp</tissue>
    </source>
</reference>
<evidence type="ECO:0000313" key="3">
    <source>
        <dbReference type="EMBL" id="KAJ7379494.1"/>
    </source>
</evidence>
<sequence>MGSTEANPQHKLLSGTKTSDKVENTTLRHAPTTKIETIGDLDETTATENTAVTNGGIPKPSSSTSTTIANSSPGSNEEHRQMWEEVALRYQQILHREYRMLNLPSYPVEGGNVYLYYVPVIVNQGPTAQTDSGVNIECNNKTTADHETSENNEDVIYINDSDEDCGVKVEPPAEFVQTVHESSYGKHIKVEDNNNLFPISCKWEKNQHDDYGSSSSKLEENTIKVGEGFDYSNSYIEHEQHTKNSSDKRDGSKMSDDEENMLDQTHCNDNNIQIREDYIRIFKGYTIEYHPLRRDNAVKQRHRAPGSQQCRKRDEKIQDLKKRLAEHKVELEKLKFQQSVEEMFL</sequence>
<keyword evidence="1" id="KW-0175">Coiled coil</keyword>
<dbReference type="Proteomes" id="UP001163046">
    <property type="component" value="Unassembled WGS sequence"/>
</dbReference>
<dbReference type="EMBL" id="MU826357">
    <property type="protein sequence ID" value="KAJ7379494.1"/>
    <property type="molecule type" value="Genomic_DNA"/>
</dbReference>
<feature type="region of interest" description="Disordered" evidence="2">
    <location>
        <begin position="1"/>
        <end position="79"/>
    </location>
</feature>
<name>A0A9W9ZGC8_9CNID</name>
<proteinExistence type="predicted"/>
<feature type="region of interest" description="Disordered" evidence="2">
    <location>
        <begin position="238"/>
        <end position="266"/>
    </location>
</feature>
<dbReference type="OrthoDB" id="5957331at2759"/>
<protein>
    <submittedName>
        <fullName evidence="3">Uncharacterized protein</fullName>
    </submittedName>
</protein>
<evidence type="ECO:0000256" key="2">
    <source>
        <dbReference type="SAM" id="MobiDB-lite"/>
    </source>
</evidence>
<accession>A0A9W9ZGC8</accession>
<keyword evidence="4" id="KW-1185">Reference proteome</keyword>
<feature type="compositionally biased region" description="Basic and acidic residues" evidence="2">
    <location>
        <begin position="238"/>
        <end position="255"/>
    </location>
</feature>
<gene>
    <name evidence="3" type="ORF">OS493_015278</name>
</gene>
<evidence type="ECO:0000313" key="4">
    <source>
        <dbReference type="Proteomes" id="UP001163046"/>
    </source>
</evidence>
<evidence type="ECO:0000256" key="1">
    <source>
        <dbReference type="SAM" id="Coils"/>
    </source>
</evidence>
<feature type="coiled-coil region" evidence="1">
    <location>
        <begin position="310"/>
        <end position="337"/>
    </location>
</feature>